<dbReference type="InterPro" id="IPR002818">
    <property type="entry name" value="DJ-1/PfpI"/>
</dbReference>
<dbReference type="Pfam" id="PF01965">
    <property type="entry name" value="DJ-1_PfpI"/>
    <property type="match status" value="1"/>
</dbReference>
<dbReference type="Gene3D" id="3.40.50.880">
    <property type="match status" value="1"/>
</dbReference>
<keyword evidence="1" id="KW-0805">Transcription regulation</keyword>
<gene>
    <name evidence="5" type="ORF">UFOPK1493_02310</name>
</gene>
<dbReference type="InterPro" id="IPR052158">
    <property type="entry name" value="INH-QAR"/>
</dbReference>
<dbReference type="CDD" id="cd03137">
    <property type="entry name" value="GATase1_AraC_1"/>
    <property type="match status" value="1"/>
</dbReference>
<evidence type="ECO:0000256" key="1">
    <source>
        <dbReference type="ARBA" id="ARBA00023015"/>
    </source>
</evidence>
<dbReference type="EMBL" id="CAEZSR010000090">
    <property type="protein sequence ID" value="CAB4569692.1"/>
    <property type="molecule type" value="Genomic_DNA"/>
</dbReference>
<sequence length="327" mass="35334">MSPSNRRVVAVAYDGLCAFEFGIATEVFGLHRPELDVPWYEYRVVAAEPGPLRALGGIRFEASTDLRHVRRAGTVVIPGWKGPDVAPPPALIDALRAAHARGARLLSICSGVYVLAATGLLDGLAATTHWRYADDLARRHPAIDVRPNVLFVDNGQLLTSAGSAAGIDLGLHLVRRDHGSAVAAQVARRLVMPPQRDGGQAQFIRRPVAVQPDADDGVARAMEYALHHLSEPITVGDLARQAHMSVRTFARHFADQTGTTPVAWLVTQRVRTAQELLETTSHPLPTVASLAGFGSVETMRHHLRRQLQTSPSRYRSSFAAGRAGATT</sequence>
<dbReference type="GO" id="GO:0003700">
    <property type="term" value="F:DNA-binding transcription factor activity"/>
    <property type="evidence" value="ECO:0007669"/>
    <property type="project" value="InterPro"/>
</dbReference>
<dbReference type="GO" id="GO:0043565">
    <property type="term" value="F:sequence-specific DNA binding"/>
    <property type="evidence" value="ECO:0007669"/>
    <property type="project" value="InterPro"/>
</dbReference>
<dbReference type="PANTHER" id="PTHR43130:SF3">
    <property type="entry name" value="HTH-TYPE TRANSCRIPTIONAL REGULATOR RV1931C"/>
    <property type="match status" value="1"/>
</dbReference>
<dbReference type="Gene3D" id="1.10.10.60">
    <property type="entry name" value="Homeodomain-like"/>
    <property type="match status" value="1"/>
</dbReference>
<dbReference type="InterPro" id="IPR018060">
    <property type="entry name" value="HTH_AraC"/>
</dbReference>
<dbReference type="Pfam" id="PF12833">
    <property type="entry name" value="HTH_18"/>
    <property type="match status" value="1"/>
</dbReference>
<proteinExistence type="predicted"/>
<dbReference type="SUPFAM" id="SSF52317">
    <property type="entry name" value="Class I glutamine amidotransferase-like"/>
    <property type="match status" value="1"/>
</dbReference>
<dbReference type="NCBIfam" id="NF006902">
    <property type="entry name" value="PRK09393.1"/>
    <property type="match status" value="1"/>
</dbReference>
<organism evidence="5">
    <name type="scientific">freshwater metagenome</name>
    <dbReference type="NCBI Taxonomy" id="449393"/>
    <lineage>
        <taxon>unclassified sequences</taxon>
        <taxon>metagenomes</taxon>
        <taxon>ecological metagenomes</taxon>
    </lineage>
</organism>
<dbReference type="PROSITE" id="PS01124">
    <property type="entry name" value="HTH_ARAC_FAMILY_2"/>
    <property type="match status" value="1"/>
</dbReference>
<evidence type="ECO:0000313" key="5">
    <source>
        <dbReference type="EMBL" id="CAB4569692.1"/>
    </source>
</evidence>
<feature type="region of interest" description="Disordered" evidence="3">
    <location>
        <begin position="306"/>
        <end position="327"/>
    </location>
</feature>
<reference evidence="5" key="1">
    <citation type="submission" date="2020-05" db="EMBL/GenBank/DDBJ databases">
        <authorList>
            <person name="Chiriac C."/>
            <person name="Salcher M."/>
            <person name="Ghai R."/>
            <person name="Kavagutti S V."/>
        </authorList>
    </citation>
    <scope>NUCLEOTIDE SEQUENCE</scope>
</reference>
<accession>A0A6J6E035</accession>
<evidence type="ECO:0000256" key="3">
    <source>
        <dbReference type="SAM" id="MobiDB-lite"/>
    </source>
</evidence>
<dbReference type="SMART" id="SM00342">
    <property type="entry name" value="HTH_ARAC"/>
    <property type="match status" value="1"/>
</dbReference>
<dbReference type="InterPro" id="IPR009057">
    <property type="entry name" value="Homeodomain-like_sf"/>
</dbReference>
<dbReference type="PANTHER" id="PTHR43130">
    <property type="entry name" value="ARAC-FAMILY TRANSCRIPTIONAL REGULATOR"/>
    <property type="match status" value="1"/>
</dbReference>
<dbReference type="SUPFAM" id="SSF46689">
    <property type="entry name" value="Homeodomain-like"/>
    <property type="match status" value="2"/>
</dbReference>
<evidence type="ECO:0000256" key="2">
    <source>
        <dbReference type="ARBA" id="ARBA00023163"/>
    </source>
</evidence>
<keyword evidence="2" id="KW-0804">Transcription</keyword>
<dbReference type="AlphaFoldDB" id="A0A6J6E035"/>
<feature type="domain" description="HTH araC/xylS-type" evidence="4">
    <location>
        <begin position="219"/>
        <end position="317"/>
    </location>
</feature>
<feature type="compositionally biased region" description="Polar residues" evidence="3">
    <location>
        <begin position="306"/>
        <end position="315"/>
    </location>
</feature>
<evidence type="ECO:0000259" key="4">
    <source>
        <dbReference type="PROSITE" id="PS01124"/>
    </source>
</evidence>
<name>A0A6J6E035_9ZZZZ</name>
<dbReference type="InterPro" id="IPR029062">
    <property type="entry name" value="Class_I_gatase-like"/>
</dbReference>
<protein>
    <submittedName>
        <fullName evidence="5">Unannotated protein</fullName>
    </submittedName>
</protein>